<keyword evidence="3" id="KW-0808">Transferase</keyword>
<dbReference type="GO" id="GO:0009360">
    <property type="term" value="C:DNA polymerase III complex"/>
    <property type="evidence" value="ECO:0007669"/>
    <property type="project" value="InterPro"/>
</dbReference>
<feature type="compositionally biased region" description="Low complexity" evidence="14">
    <location>
        <begin position="1003"/>
        <end position="1012"/>
    </location>
</feature>
<keyword evidence="8" id="KW-0862">Zinc</keyword>
<feature type="compositionally biased region" description="Low complexity" evidence="14">
    <location>
        <begin position="426"/>
        <end position="440"/>
    </location>
</feature>
<dbReference type="KEGG" id="kfv:AS188_00630"/>
<dbReference type="Gene3D" id="1.20.272.10">
    <property type="match status" value="1"/>
</dbReference>
<dbReference type="Gene3D" id="3.40.50.300">
    <property type="entry name" value="P-loop containing nucleotide triphosphate hydrolases"/>
    <property type="match status" value="1"/>
</dbReference>
<evidence type="ECO:0000313" key="19">
    <source>
        <dbReference type="Proteomes" id="UP000321155"/>
    </source>
</evidence>
<feature type="compositionally biased region" description="Low complexity" evidence="14">
    <location>
        <begin position="474"/>
        <end position="492"/>
    </location>
</feature>
<feature type="compositionally biased region" description="Pro residues" evidence="14">
    <location>
        <begin position="957"/>
        <end position="974"/>
    </location>
</feature>
<feature type="compositionally biased region" description="Pro residues" evidence="14">
    <location>
        <begin position="921"/>
        <end position="941"/>
    </location>
</feature>
<feature type="compositionally biased region" description="Low complexity" evidence="14">
    <location>
        <begin position="685"/>
        <end position="699"/>
    </location>
</feature>
<feature type="compositionally biased region" description="Gly residues" evidence="14">
    <location>
        <begin position="606"/>
        <end position="617"/>
    </location>
</feature>
<dbReference type="SUPFAM" id="SSF48019">
    <property type="entry name" value="post-AAA+ oligomerization domain-like"/>
    <property type="match status" value="1"/>
</dbReference>
<dbReference type="FunFam" id="3.40.50.300:FF:000014">
    <property type="entry name" value="DNA polymerase III subunit gamma/tau"/>
    <property type="match status" value="1"/>
</dbReference>
<evidence type="ECO:0000256" key="8">
    <source>
        <dbReference type="ARBA" id="ARBA00022833"/>
    </source>
</evidence>
<evidence type="ECO:0000256" key="6">
    <source>
        <dbReference type="ARBA" id="ARBA00022723"/>
    </source>
</evidence>
<keyword evidence="5" id="KW-0235">DNA replication</keyword>
<comment type="function">
    <text evidence="11">DNA polymerase III is a complex, multichain enzyme responsible for most of the replicative synthesis in bacteria. This DNA polymerase also exhibits 3' to 5' exonuclease activity.</text>
</comment>
<dbReference type="GO" id="GO:0006261">
    <property type="term" value="P:DNA-templated DNA replication"/>
    <property type="evidence" value="ECO:0007669"/>
    <property type="project" value="TreeGrafter"/>
</dbReference>
<dbReference type="GO" id="GO:0003887">
    <property type="term" value="F:DNA-directed DNA polymerase activity"/>
    <property type="evidence" value="ECO:0007669"/>
    <property type="project" value="UniProtKB-KW"/>
</dbReference>
<dbReference type="Pfam" id="PF13177">
    <property type="entry name" value="DNA_pol3_delta2"/>
    <property type="match status" value="1"/>
</dbReference>
<dbReference type="InterPro" id="IPR003593">
    <property type="entry name" value="AAA+_ATPase"/>
</dbReference>
<dbReference type="CDD" id="cd18137">
    <property type="entry name" value="HLD_clamp_pol_III_gamma_tau"/>
    <property type="match status" value="1"/>
</dbReference>
<keyword evidence="6" id="KW-0479">Metal-binding</keyword>
<feature type="domain" description="AAA+ ATPase" evidence="15">
    <location>
        <begin position="36"/>
        <end position="179"/>
    </location>
</feature>
<reference evidence="16 18" key="1">
    <citation type="submission" date="2015-11" db="EMBL/GenBank/DDBJ databases">
        <title>Complete Genome Sequence of Kocuria flava strain HO-9041.</title>
        <authorList>
            <person name="Zhou M."/>
            <person name="Dai J."/>
        </authorList>
    </citation>
    <scope>NUCLEOTIDE SEQUENCE [LARGE SCALE GENOMIC DNA]</scope>
    <source>
        <strain evidence="16 18">HO-9041</strain>
    </source>
</reference>
<evidence type="ECO:0000313" key="17">
    <source>
        <dbReference type="EMBL" id="GEO92504.1"/>
    </source>
</evidence>
<keyword evidence="10" id="KW-0239">DNA-directed DNA polymerase</keyword>
<feature type="compositionally biased region" description="Low complexity" evidence="14">
    <location>
        <begin position="391"/>
        <end position="404"/>
    </location>
</feature>
<keyword evidence="19" id="KW-1185">Reference proteome</keyword>
<evidence type="ECO:0000256" key="10">
    <source>
        <dbReference type="ARBA" id="ARBA00022932"/>
    </source>
</evidence>
<dbReference type="Proteomes" id="UP000321155">
    <property type="component" value="Unassembled WGS sequence"/>
</dbReference>
<organism evidence="16 18">
    <name type="scientific">Kocuria flava</name>
    <dbReference type="NCBI Taxonomy" id="446860"/>
    <lineage>
        <taxon>Bacteria</taxon>
        <taxon>Bacillati</taxon>
        <taxon>Actinomycetota</taxon>
        <taxon>Actinomycetes</taxon>
        <taxon>Micrococcales</taxon>
        <taxon>Micrococcaceae</taxon>
        <taxon>Kocuria</taxon>
    </lineage>
</organism>
<proteinExistence type="inferred from homology"/>
<dbReference type="SMART" id="SM00382">
    <property type="entry name" value="AAA"/>
    <property type="match status" value="1"/>
</dbReference>
<evidence type="ECO:0000256" key="1">
    <source>
        <dbReference type="ARBA" id="ARBA00006360"/>
    </source>
</evidence>
<dbReference type="GO" id="GO:0005524">
    <property type="term" value="F:ATP binding"/>
    <property type="evidence" value="ECO:0007669"/>
    <property type="project" value="UniProtKB-KW"/>
</dbReference>
<feature type="compositionally biased region" description="Basic and acidic residues" evidence="14">
    <location>
        <begin position="836"/>
        <end position="856"/>
    </location>
</feature>
<evidence type="ECO:0000256" key="14">
    <source>
        <dbReference type="SAM" id="MobiDB-lite"/>
    </source>
</evidence>
<dbReference type="NCBIfam" id="TIGR02397">
    <property type="entry name" value="dnaX_nterm"/>
    <property type="match status" value="1"/>
</dbReference>
<dbReference type="RefSeq" id="WP_058857213.1">
    <property type="nucleotide sequence ID" value="NZ_BJZR01000047.1"/>
</dbReference>
<comment type="similarity">
    <text evidence="1">Belongs to the DnaX/STICHEL family.</text>
</comment>
<dbReference type="InterPro" id="IPR012763">
    <property type="entry name" value="DNA_pol_III_sug/sutau_N"/>
</dbReference>
<feature type="compositionally biased region" description="Acidic residues" evidence="14">
    <location>
        <begin position="1047"/>
        <end position="1063"/>
    </location>
</feature>
<dbReference type="FunFam" id="1.20.272.10:FF:000003">
    <property type="entry name" value="DNA polymerase III subunit gamma/tau"/>
    <property type="match status" value="1"/>
</dbReference>
<feature type="region of interest" description="Disordered" evidence="14">
    <location>
        <begin position="601"/>
        <end position="1063"/>
    </location>
</feature>
<name>A0A0U3GGK0_9MICC</name>
<feature type="compositionally biased region" description="Basic and acidic residues" evidence="14">
    <location>
        <begin position="633"/>
        <end position="652"/>
    </location>
</feature>
<dbReference type="Pfam" id="PF22608">
    <property type="entry name" value="DNAX_ATPase_lid"/>
    <property type="match status" value="1"/>
</dbReference>
<dbReference type="PANTHER" id="PTHR11669:SF0">
    <property type="entry name" value="PROTEIN STICHEL-LIKE 2"/>
    <property type="match status" value="1"/>
</dbReference>
<evidence type="ECO:0000256" key="7">
    <source>
        <dbReference type="ARBA" id="ARBA00022741"/>
    </source>
</evidence>
<dbReference type="InterPro" id="IPR050238">
    <property type="entry name" value="DNA_Rep/Repair_Clamp_Loader"/>
</dbReference>
<evidence type="ECO:0000313" key="18">
    <source>
        <dbReference type="Proteomes" id="UP000057181"/>
    </source>
</evidence>
<comment type="catalytic activity">
    <reaction evidence="12">
        <text>DNA(n) + a 2'-deoxyribonucleoside 5'-triphosphate = DNA(n+1) + diphosphate</text>
        <dbReference type="Rhea" id="RHEA:22508"/>
        <dbReference type="Rhea" id="RHEA-COMP:17339"/>
        <dbReference type="Rhea" id="RHEA-COMP:17340"/>
        <dbReference type="ChEBI" id="CHEBI:33019"/>
        <dbReference type="ChEBI" id="CHEBI:61560"/>
        <dbReference type="ChEBI" id="CHEBI:173112"/>
        <dbReference type="EC" id="2.7.7.7"/>
    </reaction>
</comment>
<sequence length="1093" mass="113741">MTTALYRRYRPETFEDVIGQEHVTEPLMTALRKDRVSHAYLFSGPRGCGKTTSARILARCLNCAEGPTATPCGRCESCRDLARDGAGSLDVIEMDAASHGGVDHARDLRERATFAPVRDRYKIFIIDEAHMVTREGFNALLKIVEEPPEHIKFIFATTEPSKVLTTIRSRTHHYPFRLVPPEPLVHYLEQLCAEEHVQVAPGVLSLVVRAGGGSVRDTLSVLDQLMAGSDEQGITYDLAVALLGYTHGALLDDVVDAFASGDAATVFRAVDRVVQTGQDPRRFVEDLLQRFRDLVIVNAVPDSAGNILHGMPQDQVARLRNQASQLGAAELSRAADITNTALTEMTGATSPQLHLELLCARILLPSSEDTTRGVTARVDRIERRLGIGRGAAPADQHAPAAPAAEPAPAPSAVPPAPRPDGEDRGPAGAAPAAPPAGEAAPPEPTPRQPAPAHAAAGDRSGDDARHRAGGAQGDDGAPRAPEPHGAPAGGPDPRSRPDPGPSGPVRPGAAAPEPQEDTPRAADGAGTEIDLLRASWPEIVNALAEIRRVAWFTVQRGTPQSFDGKVLRIMFDAEGDLMNFPRFEDDLRRAVHQVLGIDCRAEAVPPGGGHGRGGGSRRPGPPAPPRGGQDGPAPERRPEQRGGRGPEQDAAPRQDPGAAQQHDRGTAHRAERSPAPRGEQRAVQRPEPGAAQPGRAGAPGRRDDGPAGSGTSAGQEPPRGDRDARGAPGRPATDEAPEWSDPSWAEEPVHSWSVAPIPGGAAADGSVPVEDGAPGPVPADPGPGRSARPGAPAAPEAGRPAGDHGTTAAAGPGVRAPDAPEPGHRGPDTPGTAARPADEHRADDRQPAHRRADDRGPGAQGPAGGEPTEQDAAGPDPAGRAPARQRPTGGGTEVTAPAPAPAGGGPEAWRPGPSDDDVPPPEEPPYPDDLPYPDAPYPDEPPPPEDEAPPEQWRPSRPAPAGPAGPGRTAPPAPAHRERPAPGAASVATAPAPERAAPPAPGGPAAAPAQEPASRRRLSFRERHAAAIAAGRQAPERPGTAGGEGPEGVEWDDSFVPSADDEALEDSTLYGRAAIERILGGMLIEERDLSTGE</sequence>
<keyword evidence="7" id="KW-0547">Nucleotide-binding</keyword>
<dbReference type="InterPro" id="IPR027417">
    <property type="entry name" value="P-loop_NTPase"/>
</dbReference>
<dbReference type="Pfam" id="PF12169">
    <property type="entry name" value="DNA_pol3_gamma3"/>
    <property type="match status" value="1"/>
</dbReference>
<evidence type="ECO:0000256" key="4">
    <source>
        <dbReference type="ARBA" id="ARBA00022695"/>
    </source>
</evidence>
<dbReference type="InterPro" id="IPR045085">
    <property type="entry name" value="HLD_clamp_pol_III_gamma_tau"/>
</dbReference>
<dbReference type="EC" id="2.7.7.7" evidence="2"/>
<keyword evidence="4" id="KW-0548">Nucleotidyltransferase</keyword>
<dbReference type="InterPro" id="IPR008921">
    <property type="entry name" value="DNA_pol3_clamp-load_cplx_C"/>
</dbReference>
<feature type="compositionally biased region" description="Low complexity" evidence="14">
    <location>
        <begin position="782"/>
        <end position="800"/>
    </location>
</feature>
<evidence type="ECO:0000256" key="2">
    <source>
        <dbReference type="ARBA" id="ARBA00012417"/>
    </source>
</evidence>
<gene>
    <name evidence="16" type="ORF">AS188_00630</name>
    <name evidence="17" type="ORF">KFL01_18100</name>
</gene>
<feature type="region of interest" description="Disordered" evidence="14">
    <location>
        <begin position="391"/>
        <end position="523"/>
    </location>
</feature>
<dbReference type="GO" id="GO:0003677">
    <property type="term" value="F:DNA binding"/>
    <property type="evidence" value="ECO:0007669"/>
    <property type="project" value="InterPro"/>
</dbReference>
<dbReference type="Gene3D" id="1.10.8.60">
    <property type="match status" value="1"/>
</dbReference>
<accession>A0A0U3GGK0</accession>
<dbReference type="OrthoDB" id="9810148at2"/>
<dbReference type="SUPFAM" id="SSF52540">
    <property type="entry name" value="P-loop containing nucleoside triphosphate hydrolases"/>
    <property type="match status" value="1"/>
</dbReference>
<evidence type="ECO:0000256" key="9">
    <source>
        <dbReference type="ARBA" id="ARBA00022840"/>
    </source>
</evidence>
<evidence type="ECO:0000256" key="5">
    <source>
        <dbReference type="ARBA" id="ARBA00022705"/>
    </source>
</evidence>
<feature type="compositionally biased region" description="Pro residues" evidence="14">
    <location>
        <begin position="405"/>
        <end position="418"/>
    </location>
</feature>
<evidence type="ECO:0000256" key="12">
    <source>
        <dbReference type="ARBA" id="ARBA00049244"/>
    </source>
</evidence>
<dbReference type="AlphaFoldDB" id="A0A0U3GGK0"/>
<evidence type="ECO:0000256" key="13">
    <source>
        <dbReference type="ARBA" id="ARBA00074577"/>
    </source>
</evidence>
<evidence type="ECO:0000256" key="11">
    <source>
        <dbReference type="ARBA" id="ARBA00037724"/>
    </source>
</evidence>
<dbReference type="CDD" id="cd00009">
    <property type="entry name" value="AAA"/>
    <property type="match status" value="1"/>
</dbReference>
<evidence type="ECO:0000259" key="15">
    <source>
        <dbReference type="SMART" id="SM00382"/>
    </source>
</evidence>
<feature type="compositionally biased region" description="Basic and acidic residues" evidence="14">
    <location>
        <begin position="661"/>
        <end position="684"/>
    </location>
</feature>
<reference evidence="17 19" key="2">
    <citation type="submission" date="2019-07" db="EMBL/GenBank/DDBJ databases">
        <title>Whole genome shotgun sequence of Kocuria flava NBRC 107626.</title>
        <authorList>
            <person name="Hosoyama A."/>
            <person name="Uohara A."/>
            <person name="Ohji S."/>
            <person name="Ichikawa N."/>
        </authorList>
    </citation>
    <scope>NUCLEOTIDE SEQUENCE [LARGE SCALE GENOMIC DNA]</scope>
    <source>
        <strain evidence="17 19">NBRC 107626</strain>
    </source>
</reference>
<dbReference type="GO" id="GO:0046872">
    <property type="term" value="F:metal ion binding"/>
    <property type="evidence" value="ECO:0007669"/>
    <property type="project" value="UniProtKB-KW"/>
</dbReference>
<evidence type="ECO:0000313" key="16">
    <source>
        <dbReference type="EMBL" id="ALU38499.1"/>
    </source>
</evidence>
<dbReference type="EMBL" id="CP013254">
    <property type="protein sequence ID" value="ALU38499.1"/>
    <property type="molecule type" value="Genomic_DNA"/>
</dbReference>
<keyword evidence="9" id="KW-0067">ATP-binding</keyword>
<dbReference type="EMBL" id="BJZR01000047">
    <property type="protein sequence ID" value="GEO92504.1"/>
    <property type="molecule type" value="Genomic_DNA"/>
</dbReference>
<dbReference type="STRING" id="446860.AS188_00630"/>
<evidence type="ECO:0000256" key="3">
    <source>
        <dbReference type="ARBA" id="ARBA00022679"/>
    </source>
</evidence>
<dbReference type="Proteomes" id="UP000057181">
    <property type="component" value="Chromosome"/>
</dbReference>
<dbReference type="InterPro" id="IPR022754">
    <property type="entry name" value="DNA_pol_III_gamma-3"/>
</dbReference>
<dbReference type="PANTHER" id="PTHR11669">
    <property type="entry name" value="REPLICATION FACTOR C / DNA POLYMERASE III GAMMA-TAU SUBUNIT"/>
    <property type="match status" value="1"/>
</dbReference>
<feature type="compositionally biased region" description="Low complexity" evidence="14">
    <location>
        <begin position="870"/>
        <end position="897"/>
    </location>
</feature>
<feature type="compositionally biased region" description="Low complexity" evidence="14">
    <location>
        <begin position="981"/>
        <end position="995"/>
    </location>
</feature>
<feature type="compositionally biased region" description="Low complexity" evidence="14">
    <location>
        <begin position="1026"/>
        <end position="1037"/>
    </location>
</feature>
<dbReference type="NCBIfam" id="NF005846">
    <property type="entry name" value="PRK07764.1-6"/>
    <property type="match status" value="1"/>
</dbReference>
<protein>
    <recommendedName>
        <fullName evidence="13">DNA polymerase III subunit gamma/tau</fullName>
        <ecNumber evidence="2">2.7.7.7</ecNumber>
    </recommendedName>
</protein>